<evidence type="ECO:0000313" key="1">
    <source>
        <dbReference type="EMBL" id="NER28395.1"/>
    </source>
</evidence>
<reference evidence="1" key="1">
    <citation type="submission" date="2019-11" db="EMBL/GenBank/DDBJ databases">
        <title>Genomic insights into an expanded diversity of filamentous marine cyanobacteria reveals the extraordinary biosynthetic potential of Moorea and Okeania.</title>
        <authorList>
            <person name="Ferreira Leao T."/>
            <person name="Wang M."/>
            <person name="Moss N."/>
            <person name="Da Silva R."/>
            <person name="Sanders J."/>
            <person name="Nurk S."/>
            <person name="Gurevich A."/>
            <person name="Humphrey G."/>
            <person name="Reher R."/>
            <person name="Zhu Q."/>
            <person name="Belda-Ferre P."/>
            <person name="Glukhov E."/>
            <person name="Rex R."/>
            <person name="Dorrestein P.C."/>
            <person name="Knight R."/>
            <person name="Pevzner P."/>
            <person name="Gerwick W.H."/>
            <person name="Gerwick L."/>
        </authorList>
    </citation>
    <scope>NUCLEOTIDE SEQUENCE</scope>
    <source>
        <strain evidence="1">SIO1C4</strain>
    </source>
</reference>
<accession>A0A6B3NBU7</accession>
<sequence length="99" mass="10839">MYNSSVVNLDAKSQGVDSVWHLVQDLSADDKAELVERLLGKESGMLLTSASSNLADYIIAQASLLSLEGLAYVCREIEEQIVTEANNYLRYSVSPIDEA</sequence>
<comment type="caution">
    <text evidence="1">The sequence shown here is derived from an EMBL/GenBank/DDBJ whole genome shotgun (WGS) entry which is preliminary data.</text>
</comment>
<organism evidence="1">
    <name type="scientific">Symploca sp. SIO1C4</name>
    <dbReference type="NCBI Taxonomy" id="2607765"/>
    <lineage>
        <taxon>Bacteria</taxon>
        <taxon>Bacillati</taxon>
        <taxon>Cyanobacteriota</taxon>
        <taxon>Cyanophyceae</taxon>
        <taxon>Coleofasciculales</taxon>
        <taxon>Coleofasciculaceae</taxon>
        <taxon>Symploca</taxon>
    </lineage>
</organism>
<dbReference type="AlphaFoldDB" id="A0A6B3NBU7"/>
<name>A0A6B3NBU7_9CYAN</name>
<proteinExistence type="predicted"/>
<gene>
    <name evidence="1" type="ORF">F6J89_12360</name>
</gene>
<dbReference type="EMBL" id="JAAHFQ010000207">
    <property type="protein sequence ID" value="NER28395.1"/>
    <property type="molecule type" value="Genomic_DNA"/>
</dbReference>
<protein>
    <submittedName>
        <fullName evidence="1">Uncharacterized protein</fullName>
    </submittedName>
</protein>